<dbReference type="Gene3D" id="1.10.510.10">
    <property type="entry name" value="Transferase(Phosphotransferase) domain 1"/>
    <property type="match status" value="1"/>
</dbReference>
<evidence type="ECO:0000256" key="4">
    <source>
        <dbReference type="ARBA" id="ARBA00022840"/>
    </source>
</evidence>
<feature type="binding site" evidence="5">
    <location>
        <position position="449"/>
    </location>
    <ligand>
        <name>ATP</name>
        <dbReference type="ChEBI" id="CHEBI:30616"/>
    </ligand>
</feature>
<reference evidence="8 9" key="1">
    <citation type="journal article" date="2024" name="Nat. Commun.">
        <title>Phylogenomics reveals the evolutionary origins of lichenization in chlorophyte algae.</title>
        <authorList>
            <person name="Puginier C."/>
            <person name="Libourel C."/>
            <person name="Otte J."/>
            <person name="Skaloud P."/>
            <person name="Haon M."/>
            <person name="Grisel S."/>
            <person name="Petersen M."/>
            <person name="Berrin J.G."/>
            <person name="Delaux P.M."/>
            <person name="Dal Grande F."/>
            <person name="Keller J."/>
        </authorList>
    </citation>
    <scope>NUCLEOTIDE SEQUENCE [LARGE SCALE GENOMIC DNA]</scope>
    <source>
        <strain evidence="8 9">SAG 2036</strain>
    </source>
</reference>
<dbReference type="GO" id="GO:0004674">
    <property type="term" value="F:protein serine/threonine kinase activity"/>
    <property type="evidence" value="ECO:0007669"/>
    <property type="project" value="TreeGrafter"/>
</dbReference>
<keyword evidence="3" id="KW-0418">Kinase</keyword>
<dbReference type="Pfam" id="PF00069">
    <property type="entry name" value="Pkinase"/>
    <property type="match status" value="1"/>
</dbReference>
<comment type="caution">
    <text evidence="8">The sequence shown here is derived from an EMBL/GenBank/DDBJ whole genome shotgun (WGS) entry which is preliminary data.</text>
</comment>
<evidence type="ECO:0000313" key="8">
    <source>
        <dbReference type="EMBL" id="KAK9792468.1"/>
    </source>
</evidence>
<evidence type="ECO:0000259" key="7">
    <source>
        <dbReference type="PROSITE" id="PS50011"/>
    </source>
</evidence>
<keyword evidence="6" id="KW-0472">Membrane</keyword>
<name>A0AAW1NRV9_9CHLO</name>
<gene>
    <name evidence="8" type="ORF">WJX73_010351</name>
</gene>
<evidence type="ECO:0000256" key="6">
    <source>
        <dbReference type="SAM" id="Phobius"/>
    </source>
</evidence>
<keyword evidence="4 5" id="KW-0067">ATP-binding</keyword>
<sequence>MAPEKTSKLAEQTSLPAYRAVLAVLVALLPSICRAQITLGSSSGISSQYAVSDVGNLLAIFQGGQKMYNISIQADLHLNQSNWPSTIAINTTVFLRGGISVDAGRKYALDFGDLVNAIQVLSGATLGTEDLIVTGFPWRARGTSLTAGLPDCETCFVDPSVILFPNSTLISNNTEFDFTPVHYNVTCEEFSNDFGNNAKYLDWTVLISPDGQKVTLISDPSGPLVAHQPVLDTSYTDGPQTVTTVTYGNLSLNCYDTPEDRPHALNSDIKLDQLSPSNGAESSGQGNLSGGAVAGVVLGAIVGAVLVAVLGFFVLKRMHHGKAQLQSSQDVGLIGDGTSTTGSQSASSKDRQTEQWNIAKPIWQLEAAASQMMSRSSYTSKLSDNSSVGQLSGSSAPLDADGCTLQFDWHIPPHRLKVSGGREAKPLGIGAYGVVYKGIIDGFKPVAIKFLHPATCPIDAANTARFMAEVNLMRACRDRNIVNFIGAWVQQDLVYMVLELMESDLLGANANEQIRIGNQMAATRQLGWYNRGSTIALDILQGLYYLHSNNVIHLDVKSANILLAQDGTAKIADVGLSRTLSRSTWIHHHRGGTLAWQSPEMLMGEPASFSADMWSFGVILLEIVTGVLPERGQYASPEVPRQSPSGNPPE</sequence>
<dbReference type="Proteomes" id="UP001465755">
    <property type="component" value="Unassembled WGS sequence"/>
</dbReference>
<keyword evidence="1" id="KW-0808">Transferase</keyword>
<dbReference type="EMBL" id="JALJOQ010000164">
    <property type="protein sequence ID" value="KAK9792468.1"/>
    <property type="molecule type" value="Genomic_DNA"/>
</dbReference>
<dbReference type="PROSITE" id="PS50011">
    <property type="entry name" value="PROTEIN_KINASE_DOM"/>
    <property type="match status" value="1"/>
</dbReference>
<dbReference type="SUPFAM" id="SSF56112">
    <property type="entry name" value="Protein kinase-like (PK-like)"/>
    <property type="match status" value="1"/>
</dbReference>
<dbReference type="InterPro" id="IPR051681">
    <property type="entry name" value="Ser/Thr_Kinases-Pseudokinases"/>
</dbReference>
<keyword evidence="9" id="KW-1185">Reference proteome</keyword>
<evidence type="ECO:0000256" key="2">
    <source>
        <dbReference type="ARBA" id="ARBA00022741"/>
    </source>
</evidence>
<keyword evidence="6" id="KW-1133">Transmembrane helix</keyword>
<dbReference type="InterPro" id="IPR011009">
    <property type="entry name" value="Kinase-like_dom_sf"/>
</dbReference>
<protein>
    <recommendedName>
        <fullName evidence="7">Protein kinase domain-containing protein</fullName>
    </recommendedName>
</protein>
<dbReference type="InterPro" id="IPR017441">
    <property type="entry name" value="Protein_kinase_ATP_BS"/>
</dbReference>
<dbReference type="InterPro" id="IPR000719">
    <property type="entry name" value="Prot_kinase_dom"/>
</dbReference>
<evidence type="ECO:0000256" key="1">
    <source>
        <dbReference type="ARBA" id="ARBA00022679"/>
    </source>
</evidence>
<feature type="transmembrane region" description="Helical" evidence="6">
    <location>
        <begin position="292"/>
        <end position="315"/>
    </location>
</feature>
<evidence type="ECO:0000256" key="3">
    <source>
        <dbReference type="ARBA" id="ARBA00022777"/>
    </source>
</evidence>
<organism evidence="8 9">
    <name type="scientific">Symbiochloris irregularis</name>
    <dbReference type="NCBI Taxonomy" id="706552"/>
    <lineage>
        <taxon>Eukaryota</taxon>
        <taxon>Viridiplantae</taxon>
        <taxon>Chlorophyta</taxon>
        <taxon>core chlorophytes</taxon>
        <taxon>Trebouxiophyceae</taxon>
        <taxon>Trebouxiales</taxon>
        <taxon>Trebouxiaceae</taxon>
        <taxon>Symbiochloris</taxon>
    </lineage>
</organism>
<dbReference type="AlphaFoldDB" id="A0AAW1NRV9"/>
<keyword evidence="2 5" id="KW-0547">Nucleotide-binding</keyword>
<accession>A0AAW1NRV9</accession>
<evidence type="ECO:0000313" key="9">
    <source>
        <dbReference type="Proteomes" id="UP001465755"/>
    </source>
</evidence>
<dbReference type="InterPro" id="IPR008271">
    <property type="entry name" value="Ser/Thr_kinase_AS"/>
</dbReference>
<dbReference type="PROSITE" id="PS00108">
    <property type="entry name" value="PROTEIN_KINASE_ST"/>
    <property type="match status" value="1"/>
</dbReference>
<dbReference type="PANTHER" id="PTHR44329">
    <property type="entry name" value="SERINE/THREONINE-PROTEIN KINASE TNNI3K-RELATED"/>
    <property type="match status" value="1"/>
</dbReference>
<feature type="domain" description="Protein kinase" evidence="7">
    <location>
        <begin position="421"/>
        <end position="650"/>
    </location>
</feature>
<proteinExistence type="predicted"/>
<dbReference type="PROSITE" id="PS00107">
    <property type="entry name" value="PROTEIN_KINASE_ATP"/>
    <property type="match status" value="1"/>
</dbReference>
<dbReference type="SMART" id="SM00220">
    <property type="entry name" value="S_TKc"/>
    <property type="match status" value="1"/>
</dbReference>
<dbReference type="Gene3D" id="3.30.200.20">
    <property type="entry name" value="Phosphorylase Kinase, domain 1"/>
    <property type="match status" value="1"/>
</dbReference>
<dbReference type="GO" id="GO:0005524">
    <property type="term" value="F:ATP binding"/>
    <property type="evidence" value="ECO:0007669"/>
    <property type="project" value="UniProtKB-UniRule"/>
</dbReference>
<keyword evidence="6" id="KW-0812">Transmembrane</keyword>
<evidence type="ECO:0000256" key="5">
    <source>
        <dbReference type="PROSITE-ProRule" id="PRU10141"/>
    </source>
</evidence>